<feature type="binding site" evidence="3">
    <location>
        <position position="364"/>
    </location>
    <ligand>
        <name>substrate</name>
    </ligand>
</feature>
<dbReference type="Pfam" id="PF04996">
    <property type="entry name" value="AstB"/>
    <property type="match status" value="1"/>
</dbReference>
<dbReference type="HAMAP" id="MF_01172">
    <property type="entry name" value="AstB"/>
    <property type="match status" value="1"/>
</dbReference>
<dbReference type="GO" id="GO:0009015">
    <property type="term" value="F:N-succinylarginine dihydrolase activity"/>
    <property type="evidence" value="ECO:0007669"/>
    <property type="project" value="UniProtKB-UniRule"/>
</dbReference>
<dbReference type="AlphaFoldDB" id="A0A2K8KTW7"/>
<evidence type="ECO:0000313" key="6">
    <source>
        <dbReference type="Proteomes" id="UP000229757"/>
    </source>
</evidence>
<organism evidence="5 6">
    <name type="scientific">Reinekea forsetii</name>
    <dbReference type="NCBI Taxonomy" id="1336806"/>
    <lineage>
        <taxon>Bacteria</taxon>
        <taxon>Pseudomonadati</taxon>
        <taxon>Pseudomonadota</taxon>
        <taxon>Gammaproteobacteria</taxon>
        <taxon>Oceanospirillales</taxon>
        <taxon>Saccharospirillaceae</taxon>
        <taxon>Reinekea</taxon>
    </lineage>
</organism>
<accession>A0A2K8KTW7</accession>
<dbReference type="KEGG" id="rfo:REIFOR_03058"/>
<comment type="pathway">
    <text evidence="3">Amino-acid degradation; L-arginine degradation via AST pathway; L-glutamate and succinate from L-arginine: step 2/5.</text>
</comment>
<evidence type="ECO:0000256" key="2">
    <source>
        <dbReference type="ARBA" id="ARBA00022801"/>
    </source>
</evidence>
<dbReference type="SUPFAM" id="SSF55909">
    <property type="entry name" value="Pentein"/>
    <property type="match status" value="1"/>
</dbReference>
<name>A0A2K8KTW7_9GAMM</name>
<dbReference type="Gene3D" id="3.75.10.20">
    <property type="entry name" value="Succinylarginine dihydrolase"/>
    <property type="match status" value="1"/>
</dbReference>
<dbReference type="EC" id="3.5.3.23" evidence="3 4"/>
<dbReference type="OrthoDB" id="248552at2"/>
<evidence type="ECO:0000256" key="3">
    <source>
        <dbReference type="HAMAP-Rule" id="MF_01172"/>
    </source>
</evidence>
<dbReference type="Proteomes" id="UP000229757">
    <property type="component" value="Chromosome"/>
</dbReference>
<dbReference type="PANTHER" id="PTHR30420">
    <property type="entry name" value="N-SUCCINYLARGININE DIHYDROLASE"/>
    <property type="match status" value="1"/>
</dbReference>
<dbReference type="UniPathway" id="UPA00185">
    <property type="reaction ID" value="UER00280"/>
</dbReference>
<comment type="catalytic activity">
    <reaction evidence="3">
        <text>N(2)-succinyl-L-arginine + 2 H2O + 2 H(+) = N(2)-succinyl-L-ornithine + 2 NH4(+) + CO2</text>
        <dbReference type="Rhea" id="RHEA:19533"/>
        <dbReference type="ChEBI" id="CHEBI:15377"/>
        <dbReference type="ChEBI" id="CHEBI:15378"/>
        <dbReference type="ChEBI" id="CHEBI:16526"/>
        <dbReference type="ChEBI" id="CHEBI:28938"/>
        <dbReference type="ChEBI" id="CHEBI:58241"/>
        <dbReference type="ChEBI" id="CHEBI:58514"/>
        <dbReference type="EC" id="3.5.3.23"/>
    </reaction>
</comment>
<dbReference type="EMBL" id="CP011797">
    <property type="protein sequence ID" value="ATX78177.1"/>
    <property type="molecule type" value="Genomic_DNA"/>
</dbReference>
<comment type="function">
    <text evidence="3">Catalyzes the hydrolysis of N(2)-succinylarginine into N(2)-succinylornithine, ammonia and CO(2).</text>
</comment>
<sequence>MNAFEMNFDGLVGPTHNYAGLSYGNIASQSNATGISNPKEAAKQGLLKMKALADMGYRQGLLLPHERPAIGSLRALGYQGSDAAVVRQVGRDNPTLLSAVSSGSCMWTANAGTISPSADTADGRVHFTAANLNAKFHRSIEHPTTSRMLQAIFHDSRHFAHHPALPAIASFGDEGAANHTRFCAEYGAPGVELFVYGKEAFNETRPAPVKFPARQTLEASQAVARLHGLGDAQCVFAQQRPETIDAGVFHNDVIAVGNGNVLFYHETAFVDTAQVLAELDAKLIGAKLISVCVPSAEVSLHDAVRSYLFNSQLLTQSDGSMTLIVPAECRSITSVADYLTRLLADPANPIQTVQVFDLKQSMNNGGGPACLRLRVALTEAEYQAIHPGVIITPTLYQQLNSWVDRHYRDRLVCADLADPLLITESRTALDELTRLTGLGSIYSFQR</sequence>
<evidence type="ECO:0000256" key="1">
    <source>
        <dbReference type="ARBA" id="ARBA00022503"/>
    </source>
</evidence>
<dbReference type="InterPro" id="IPR037031">
    <property type="entry name" value="AstB_sf"/>
</dbReference>
<comment type="similarity">
    <text evidence="3">Belongs to the succinylarginine dihydrolase family.</text>
</comment>
<comment type="subunit">
    <text evidence="3">Homodimer.</text>
</comment>
<feature type="binding site" evidence="3">
    <location>
        <begin position="19"/>
        <end position="28"/>
    </location>
    <ligand>
        <name>substrate</name>
    </ligand>
</feature>
<reference evidence="5 6" key="1">
    <citation type="journal article" date="2017" name="Environ. Microbiol.">
        <title>Genomic and physiological analyses of 'Reinekea forsetii' reveal a versatile opportunistic lifestyle during spring algae blooms.</title>
        <authorList>
            <person name="Avci B."/>
            <person name="Hahnke R.L."/>
            <person name="Chafee M."/>
            <person name="Fischer T."/>
            <person name="Gruber-Vodicka H."/>
            <person name="Tegetmeyer H.E."/>
            <person name="Harder J."/>
            <person name="Fuchs B.M."/>
            <person name="Amann R.I."/>
            <person name="Teeling H."/>
        </authorList>
    </citation>
    <scope>NUCLEOTIDE SEQUENCE [LARGE SCALE GENOMIC DNA]</scope>
    <source>
        <strain evidence="5 6">Hel1_31_D35</strain>
    </source>
</reference>
<dbReference type="InterPro" id="IPR007079">
    <property type="entry name" value="SuccinylArg_d-Hdrlase_AstB"/>
</dbReference>
<protein>
    <recommendedName>
        <fullName evidence="3 4">N-succinylarginine dihydrolase</fullName>
        <ecNumber evidence="3 4">3.5.3.23</ecNumber>
    </recommendedName>
</protein>
<dbReference type="GO" id="GO:0019544">
    <property type="term" value="P:L-arginine catabolic process to L-glutamate"/>
    <property type="evidence" value="ECO:0007669"/>
    <property type="project" value="UniProtKB-UniRule"/>
</dbReference>
<evidence type="ECO:0000256" key="4">
    <source>
        <dbReference type="NCBIfam" id="TIGR03241"/>
    </source>
</evidence>
<gene>
    <name evidence="3" type="primary">astB</name>
    <name evidence="5" type="ORF">REIFOR_03058</name>
</gene>
<dbReference type="GO" id="GO:0019545">
    <property type="term" value="P:L-arginine catabolic process to succinate"/>
    <property type="evidence" value="ECO:0007669"/>
    <property type="project" value="UniProtKB-UniRule"/>
</dbReference>
<dbReference type="RefSeq" id="WP_100258382.1">
    <property type="nucleotide sequence ID" value="NZ_CP011797.1"/>
</dbReference>
<feature type="binding site" evidence="3">
    <location>
        <position position="252"/>
    </location>
    <ligand>
        <name>substrate</name>
    </ligand>
</feature>
<keyword evidence="6" id="KW-1185">Reference proteome</keyword>
<feature type="binding site" evidence="3">
    <location>
        <begin position="137"/>
        <end position="138"/>
    </location>
    <ligand>
        <name>substrate</name>
    </ligand>
</feature>
<feature type="active site" evidence="3">
    <location>
        <position position="250"/>
    </location>
</feature>
<feature type="active site" description="Nucleophile" evidence="3">
    <location>
        <position position="370"/>
    </location>
</feature>
<dbReference type="NCBIfam" id="NF009789">
    <property type="entry name" value="PRK13281.1"/>
    <property type="match status" value="1"/>
</dbReference>
<keyword evidence="1 3" id="KW-0056">Arginine metabolism</keyword>
<dbReference type="NCBIfam" id="TIGR03241">
    <property type="entry name" value="arg_catab_astB"/>
    <property type="match status" value="1"/>
</dbReference>
<dbReference type="PANTHER" id="PTHR30420:SF2">
    <property type="entry name" value="N-SUCCINYLARGININE DIHYDROLASE"/>
    <property type="match status" value="1"/>
</dbReference>
<evidence type="ECO:0000313" key="5">
    <source>
        <dbReference type="EMBL" id="ATX78177.1"/>
    </source>
</evidence>
<feature type="active site" evidence="3">
    <location>
        <position position="174"/>
    </location>
</feature>
<proteinExistence type="inferred from homology"/>
<feature type="binding site" evidence="3">
    <location>
        <position position="110"/>
    </location>
    <ligand>
        <name>substrate</name>
    </ligand>
</feature>
<keyword evidence="2 3" id="KW-0378">Hydrolase</keyword>
<feature type="binding site" evidence="3">
    <location>
        <position position="214"/>
    </location>
    <ligand>
        <name>substrate</name>
    </ligand>
</feature>